<geneLocation type="mitochondrion" evidence="1"/>
<organism evidence="1">
    <name type="scientific">Picea glauca</name>
    <name type="common">White spruce</name>
    <name type="synonym">Pinus glauca</name>
    <dbReference type="NCBI Taxonomy" id="3330"/>
    <lineage>
        <taxon>Eukaryota</taxon>
        <taxon>Viridiplantae</taxon>
        <taxon>Streptophyta</taxon>
        <taxon>Embryophyta</taxon>
        <taxon>Tracheophyta</taxon>
        <taxon>Spermatophyta</taxon>
        <taxon>Pinopsida</taxon>
        <taxon>Pinidae</taxon>
        <taxon>Conifers I</taxon>
        <taxon>Pinales</taxon>
        <taxon>Pinaceae</taxon>
        <taxon>Picea</taxon>
    </lineage>
</organism>
<comment type="caution">
    <text evidence="1">The sequence shown here is derived from an EMBL/GenBank/DDBJ whole genome shotgun (WGS) entry which is preliminary data.</text>
</comment>
<reference evidence="1" key="1">
    <citation type="journal article" date="2015" name="Genome Biol. Evol.">
        <title>Organellar Genomes of White Spruce (Picea glauca): Assembly and Annotation.</title>
        <authorList>
            <person name="Jackman S.D."/>
            <person name="Warren R.L."/>
            <person name="Gibb E.A."/>
            <person name="Vandervalk B.P."/>
            <person name="Mohamadi H."/>
            <person name="Chu J."/>
            <person name="Raymond A."/>
            <person name="Pleasance S."/>
            <person name="Coope R."/>
            <person name="Wildung M.R."/>
            <person name="Ritland C.E."/>
            <person name="Bousquet J."/>
            <person name="Jones S.J."/>
            <person name="Bohlmann J."/>
            <person name="Birol I."/>
        </authorList>
    </citation>
    <scope>NUCLEOTIDE SEQUENCE [LARGE SCALE GENOMIC DNA]</scope>
    <source>
        <tissue evidence="1">Flushing bud</tissue>
    </source>
</reference>
<evidence type="ECO:0000313" key="1">
    <source>
        <dbReference type="EMBL" id="KUM45427.1"/>
    </source>
</evidence>
<dbReference type="AlphaFoldDB" id="A0A117NFN4"/>
<dbReference type="EMBL" id="LKAM01000019">
    <property type="protein sequence ID" value="KUM45427.1"/>
    <property type="molecule type" value="Genomic_DNA"/>
</dbReference>
<keyword evidence="1" id="KW-0496">Mitochondrion</keyword>
<sequence>MMDKAIFSCIASRKSYNQKKTKCPSRQAFFYISPTDIIPSFWAQFVSTKCFWGYTSTGRDFVAS</sequence>
<proteinExistence type="predicted"/>
<protein>
    <submittedName>
        <fullName evidence="1">Uncharacterized protein</fullName>
    </submittedName>
</protein>
<accession>A0A117NFN4</accession>
<gene>
    <name evidence="1" type="ORF">ABT39_MTgene2694</name>
</gene>
<name>A0A117NFN4_PICGL</name>